<evidence type="ECO:0000256" key="2">
    <source>
        <dbReference type="SAM" id="SignalP"/>
    </source>
</evidence>
<dbReference type="STRING" id="460384.SAMN05216313_101204"/>
<proteinExistence type="predicted"/>
<dbReference type="RefSeq" id="WP_092360461.1">
    <property type="nucleotide sequence ID" value="NZ_FOIM01000001.1"/>
</dbReference>
<gene>
    <name evidence="3" type="ORF">SAMN05216313_101204</name>
</gene>
<keyword evidence="1" id="KW-0472">Membrane</keyword>
<feature type="chain" id="PRO_5044372464" evidence="2">
    <location>
        <begin position="27"/>
        <end position="614"/>
    </location>
</feature>
<dbReference type="PANTHER" id="PTHR35902">
    <property type="entry name" value="S-LAYER DOMAIN-LIKE PROTEIN-RELATED"/>
    <property type="match status" value="1"/>
</dbReference>
<protein>
    <submittedName>
        <fullName evidence="3">Uncharacterized conserved protein</fullName>
    </submittedName>
</protein>
<evidence type="ECO:0000313" key="3">
    <source>
        <dbReference type="EMBL" id="SES97917.1"/>
    </source>
</evidence>
<keyword evidence="1" id="KW-0812">Transmembrane</keyword>
<keyword evidence="2" id="KW-0732">Signal</keyword>
<name>A0A1I0AU34_9FIRM</name>
<evidence type="ECO:0000313" key="4">
    <source>
        <dbReference type="Proteomes" id="UP000198508"/>
    </source>
</evidence>
<keyword evidence="4" id="KW-1185">Reference proteome</keyword>
<accession>A0A1I0AU34</accession>
<dbReference type="AlphaFoldDB" id="A0A1I0AU34"/>
<sequence>MRVCKVLTAWAFALFLVVSTAATAFAADYKLGYNTNASDNDYIFTTKAPKGNVGKNMTVTFRIRATDEDMENVRVSLAETTDFQQWEERGSGDYTVDYYPFEITENTFVSKSVGNIKKGNVKSASISARVRRDALQGYYSIPILIEWDGGNDIDYVNVWISTSSSTAEDDEEDEKKEGKYFIIGENQPTPRGTYPNVMNFNVNFRNKRETTVQDVTISMGLSEDDTKFPFEINDGNYDRTYERIAFGETVAVPYSMAIRKDSYTGYYPIKYTVTFRLSSEGDLHTEEGTFYVHITSKDKEDDLGDFDANDRTRARLIVDSYHTVPEQIYAGEEFELILNMKNASKNVGASNILFNLESEKVSDSAVFTTESGSSSMVVDDMGPGQSTEVRAVFTARAGVDQRSYSITIKEKYDSPEFKNAEESIVVDIPVKQYARLSTSNIDVMPDNITTGAESNVMFGINNTGKVILYNVTATFTADSIKPVETYVGNIKPGETGNVDTMLTGISPTMDDGTVKVTITYEDENGTMAEPVEKELTLMVMEESQDMMWDESMMGDMDGAVETESTGVKAVFQKYGILIGVAVVMLAAVVVVVVIRIRKKRKAAKEEEDIDDEIS</sequence>
<keyword evidence="1" id="KW-1133">Transmembrane helix</keyword>
<feature type="signal peptide" evidence="2">
    <location>
        <begin position="1"/>
        <end position="26"/>
    </location>
</feature>
<organism evidence="3 4">
    <name type="scientific">Enterocloster lavalensis</name>
    <dbReference type="NCBI Taxonomy" id="460384"/>
    <lineage>
        <taxon>Bacteria</taxon>
        <taxon>Bacillati</taxon>
        <taxon>Bacillota</taxon>
        <taxon>Clostridia</taxon>
        <taxon>Lachnospirales</taxon>
        <taxon>Lachnospiraceae</taxon>
        <taxon>Enterocloster</taxon>
    </lineage>
</organism>
<feature type="transmembrane region" description="Helical" evidence="1">
    <location>
        <begin position="574"/>
        <end position="594"/>
    </location>
</feature>
<reference evidence="4" key="1">
    <citation type="submission" date="2016-10" db="EMBL/GenBank/DDBJ databases">
        <authorList>
            <person name="Varghese N."/>
            <person name="Submissions S."/>
        </authorList>
    </citation>
    <scope>NUCLEOTIDE SEQUENCE [LARGE SCALE GENOMIC DNA]</scope>
    <source>
        <strain evidence="4">NLAE-zl-G277</strain>
    </source>
</reference>
<dbReference type="Proteomes" id="UP000198508">
    <property type="component" value="Unassembled WGS sequence"/>
</dbReference>
<dbReference type="EMBL" id="FOIM01000001">
    <property type="protein sequence ID" value="SES97917.1"/>
    <property type="molecule type" value="Genomic_DNA"/>
</dbReference>
<dbReference type="GeneID" id="93278587"/>
<evidence type="ECO:0000256" key="1">
    <source>
        <dbReference type="SAM" id="Phobius"/>
    </source>
</evidence>